<protein>
    <recommendedName>
        <fullName evidence="6">O-antigen ligase-related domain-containing protein</fullName>
    </recommendedName>
</protein>
<reference evidence="7 8" key="1">
    <citation type="journal article" date="2016" name="Nat. Commun.">
        <title>Thousands of microbial genomes shed light on interconnected biogeochemical processes in an aquifer system.</title>
        <authorList>
            <person name="Anantharaman K."/>
            <person name="Brown C.T."/>
            <person name="Hug L.A."/>
            <person name="Sharon I."/>
            <person name="Castelle C.J."/>
            <person name="Probst A.J."/>
            <person name="Thomas B.C."/>
            <person name="Singh A."/>
            <person name="Wilkins M.J."/>
            <person name="Karaoz U."/>
            <person name="Brodie E.L."/>
            <person name="Williams K.H."/>
            <person name="Hubbard S.S."/>
            <person name="Banfield J.F."/>
        </authorList>
    </citation>
    <scope>NUCLEOTIDE SEQUENCE [LARGE SCALE GENOMIC DNA]</scope>
</reference>
<dbReference type="InterPro" id="IPR011990">
    <property type="entry name" value="TPR-like_helical_dom_sf"/>
</dbReference>
<dbReference type="SUPFAM" id="SSF48452">
    <property type="entry name" value="TPR-like"/>
    <property type="match status" value="1"/>
</dbReference>
<evidence type="ECO:0000313" key="8">
    <source>
        <dbReference type="Proteomes" id="UP000177913"/>
    </source>
</evidence>
<evidence type="ECO:0000259" key="6">
    <source>
        <dbReference type="Pfam" id="PF04932"/>
    </source>
</evidence>
<feature type="transmembrane region" description="Helical" evidence="5">
    <location>
        <begin position="35"/>
        <end position="55"/>
    </location>
</feature>
<evidence type="ECO:0000256" key="5">
    <source>
        <dbReference type="SAM" id="Phobius"/>
    </source>
</evidence>
<organism evidence="7 8">
    <name type="scientific">Candidatus Roizmanbacteria bacterium RIFCSPHIGHO2_02_FULL_38_11</name>
    <dbReference type="NCBI Taxonomy" id="1802039"/>
    <lineage>
        <taxon>Bacteria</taxon>
        <taxon>Candidatus Roizmaniibacteriota</taxon>
    </lineage>
</organism>
<dbReference type="InterPro" id="IPR007016">
    <property type="entry name" value="O-antigen_ligase-rel_domated"/>
</dbReference>
<dbReference type="GO" id="GO:0016020">
    <property type="term" value="C:membrane"/>
    <property type="evidence" value="ECO:0007669"/>
    <property type="project" value="UniProtKB-SubCell"/>
</dbReference>
<evidence type="ECO:0000256" key="4">
    <source>
        <dbReference type="ARBA" id="ARBA00023136"/>
    </source>
</evidence>
<evidence type="ECO:0000256" key="1">
    <source>
        <dbReference type="ARBA" id="ARBA00004141"/>
    </source>
</evidence>
<keyword evidence="2 5" id="KW-0812">Transmembrane</keyword>
<keyword evidence="4 5" id="KW-0472">Membrane</keyword>
<sequence length="745" mass="86260">MIEKILRIHYYLLFFITPLVMTSFTSELFEYNKMMFIYLITLGIIFFWLLKMILYKKIIIKKTPLDVTILFFLGTQILSTVFSIDPHTSFFGYYGRFNGGLISILSFIILYYGFVSTFNSLSEATRLVSSILKISLISSFVVMLWAIPGKLGHDLSCLLFLGQFNNSCWTDQFRPAERIFSTLGQPNWLGAYLTVNFFIGLYFLFRNRFLKRSSLIHFGYLFLNFSSVLFTRSRSALLSVVVGLIAFAIFAFLKNKDFLDHQYKKMLILLLGIFVSIALFKTGIEKIDRFLSISNYYKATKSTWKVKNGLTQQSENTQNSTKLETSGVTNSSDIRKIVWKGALDLGLKYPLFGTGVETFAYSYYFVRPKEHNLTSEWDFLYNKAHNEYLNYFATTGLFGLSSYLVFIISVFIYSWIKLKTQSSKLKAATQNLKIKKDLGISDLDLSFDILYLSLLIAWVTILITNFFGFSTTTINLFFYLIPAFLVVISSDQQLTIKNQQFSISRLSWLQNIMALTLLLVICYLLFGLTKYYLADIKYARGDSFSKIGEYQKAAQLLNDANNLKYEHVYEDKLSYVLANIAFIASYQKENDLAKKMVQTSDELNRRTLKASGKNVLYWKTRAKNYYLFYQITLNAKELMVAIGALQEAKKYSPTDPKIPYSLAIFYSLLEEETKEANKKLEFQQRSLLEIEKSIELKPDYRDGYFLKGQFLSKAGRKNEARKVFNYVLQYLNPNDDEVKKELDSL</sequence>
<dbReference type="InterPro" id="IPR051533">
    <property type="entry name" value="WaaL-like"/>
</dbReference>
<feature type="transmembrane region" description="Helical" evidence="5">
    <location>
        <begin position="67"/>
        <end position="84"/>
    </location>
</feature>
<feature type="domain" description="O-antigen ligase-related" evidence="6">
    <location>
        <begin position="221"/>
        <end position="403"/>
    </location>
</feature>
<feature type="transmembrane region" description="Helical" evidence="5">
    <location>
        <begin position="449"/>
        <end position="468"/>
    </location>
</feature>
<dbReference type="EMBL" id="MFZO01000045">
    <property type="protein sequence ID" value="OGK23578.1"/>
    <property type="molecule type" value="Genomic_DNA"/>
</dbReference>
<dbReference type="PANTHER" id="PTHR37422:SF13">
    <property type="entry name" value="LIPOPOLYSACCHARIDE BIOSYNTHESIS PROTEIN PA4999-RELATED"/>
    <property type="match status" value="1"/>
</dbReference>
<dbReference type="PANTHER" id="PTHR37422">
    <property type="entry name" value="TEICHURONIC ACID BIOSYNTHESIS PROTEIN TUAE"/>
    <property type="match status" value="1"/>
</dbReference>
<proteinExistence type="predicted"/>
<dbReference type="AlphaFoldDB" id="A0A1F7GX87"/>
<evidence type="ECO:0000313" key="7">
    <source>
        <dbReference type="EMBL" id="OGK23578.1"/>
    </source>
</evidence>
<evidence type="ECO:0000256" key="2">
    <source>
        <dbReference type="ARBA" id="ARBA00022692"/>
    </source>
</evidence>
<dbReference type="Proteomes" id="UP000177913">
    <property type="component" value="Unassembled WGS sequence"/>
</dbReference>
<feature type="transmembrane region" description="Helical" evidence="5">
    <location>
        <begin position="388"/>
        <end position="416"/>
    </location>
</feature>
<feature type="transmembrane region" description="Helical" evidence="5">
    <location>
        <begin position="12"/>
        <end position="29"/>
    </location>
</feature>
<name>A0A1F7GX87_9BACT</name>
<feature type="transmembrane region" description="Helical" evidence="5">
    <location>
        <begin position="474"/>
        <end position="491"/>
    </location>
</feature>
<feature type="transmembrane region" description="Helical" evidence="5">
    <location>
        <begin position="188"/>
        <end position="205"/>
    </location>
</feature>
<dbReference type="Gene3D" id="1.25.40.10">
    <property type="entry name" value="Tetratricopeptide repeat domain"/>
    <property type="match status" value="1"/>
</dbReference>
<feature type="transmembrane region" description="Helical" evidence="5">
    <location>
        <begin position="512"/>
        <end position="533"/>
    </location>
</feature>
<keyword evidence="3 5" id="KW-1133">Transmembrane helix</keyword>
<comment type="subcellular location">
    <subcellularLocation>
        <location evidence="1">Membrane</location>
        <topology evidence="1">Multi-pass membrane protein</topology>
    </subcellularLocation>
</comment>
<feature type="transmembrane region" description="Helical" evidence="5">
    <location>
        <begin position="236"/>
        <end position="254"/>
    </location>
</feature>
<evidence type="ECO:0000256" key="3">
    <source>
        <dbReference type="ARBA" id="ARBA00022989"/>
    </source>
</evidence>
<feature type="transmembrane region" description="Helical" evidence="5">
    <location>
        <begin position="96"/>
        <end position="115"/>
    </location>
</feature>
<feature type="transmembrane region" description="Helical" evidence="5">
    <location>
        <begin position="266"/>
        <end position="284"/>
    </location>
</feature>
<feature type="transmembrane region" description="Helical" evidence="5">
    <location>
        <begin position="127"/>
        <end position="147"/>
    </location>
</feature>
<accession>A0A1F7GX87</accession>
<gene>
    <name evidence="7" type="ORF">A3C25_04735</name>
</gene>
<comment type="caution">
    <text evidence="7">The sequence shown here is derived from an EMBL/GenBank/DDBJ whole genome shotgun (WGS) entry which is preliminary data.</text>
</comment>
<dbReference type="Pfam" id="PF04932">
    <property type="entry name" value="Wzy_C"/>
    <property type="match status" value="1"/>
</dbReference>